<dbReference type="EMBL" id="JAUSTU010000010">
    <property type="protein sequence ID" value="MDQ0156132.1"/>
    <property type="molecule type" value="Genomic_DNA"/>
</dbReference>
<dbReference type="Proteomes" id="UP001231362">
    <property type="component" value="Unassembled WGS sequence"/>
</dbReference>
<evidence type="ECO:0000256" key="2">
    <source>
        <dbReference type="ARBA" id="ARBA00023287"/>
    </source>
</evidence>
<evidence type="ECO:0000256" key="3">
    <source>
        <dbReference type="SAM" id="Phobius"/>
    </source>
</evidence>
<keyword evidence="3" id="KW-0812">Transmembrane</keyword>
<protein>
    <submittedName>
        <fullName evidence="4">Prepilin-type N-terminal cleavage/methylation domain-containing protein</fullName>
    </submittedName>
</protein>
<feature type="transmembrane region" description="Helical" evidence="3">
    <location>
        <begin position="12"/>
        <end position="34"/>
    </location>
</feature>
<evidence type="ECO:0000256" key="1">
    <source>
        <dbReference type="ARBA" id="ARBA00004241"/>
    </source>
</evidence>
<gene>
    <name evidence="4" type="ORF">J2S07_002450</name>
</gene>
<comment type="subcellular location">
    <subcellularLocation>
        <location evidence="1">Cell surface</location>
    </subcellularLocation>
</comment>
<accession>A0ABT9V5B2</accession>
<dbReference type="RefSeq" id="WP_307150653.1">
    <property type="nucleotide sequence ID" value="NZ_JAUSTU010000010.1"/>
</dbReference>
<keyword evidence="2" id="KW-0178">Competence</keyword>
<dbReference type="PROSITE" id="PS00409">
    <property type="entry name" value="PROKAR_NTER_METHYL"/>
    <property type="match status" value="1"/>
</dbReference>
<name>A0ABT9V5B2_9BACL</name>
<evidence type="ECO:0000313" key="5">
    <source>
        <dbReference type="Proteomes" id="UP001231362"/>
    </source>
</evidence>
<dbReference type="NCBIfam" id="TIGR02532">
    <property type="entry name" value="IV_pilin_GFxxxE"/>
    <property type="match status" value="1"/>
</dbReference>
<keyword evidence="5" id="KW-1185">Reference proteome</keyword>
<proteinExistence type="predicted"/>
<evidence type="ECO:0000313" key="4">
    <source>
        <dbReference type="EMBL" id="MDQ0156132.1"/>
    </source>
</evidence>
<reference evidence="4 5" key="1">
    <citation type="submission" date="2023-07" db="EMBL/GenBank/DDBJ databases">
        <title>Genomic Encyclopedia of Type Strains, Phase IV (KMG-IV): sequencing the most valuable type-strain genomes for metagenomic binning, comparative biology and taxonomic classification.</title>
        <authorList>
            <person name="Goeker M."/>
        </authorList>
    </citation>
    <scope>NUCLEOTIDE SEQUENCE [LARGE SCALE GENOMIC DNA]</scope>
    <source>
        <strain evidence="4 5">DSM 23948</strain>
    </source>
</reference>
<dbReference type="Pfam" id="PF07963">
    <property type="entry name" value="N_methyl"/>
    <property type="match status" value="1"/>
</dbReference>
<dbReference type="InterPro" id="IPR012902">
    <property type="entry name" value="N_methyl_site"/>
</dbReference>
<sequence length="207" mass="23330">MRKLISSERGLTLVEVLVTLVIMSIVSGVIYSVFTTGLKLYQKIGIEAQLRDDADYVATMILNEMYNYPPNFIKKYEEDGAEGIELIRYAPKNVEGYVVEDSTKIERDLLIYFKDNHFFIDEIKRVTEAGTEKINILNSTKLSSDSSKFTTVNGQSSSISVSCTKPELANQCPHGTIALNIFISEDKERFSNLLKTEPLELKSSFGF</sequence>
<keyword evidence="3" id="KW-1133">Transmembrane helix</keyword>
<organism evidence="4 5">
    <name type="scientific">Anoxybacillus andreesenii</name>
    <dbReference type="NCBI Taxonomy" id="1325932"/>
    <lineage>
        <taxon>Bacteria</taxon>
        <taxon>Bacillati</taxon>
        <taxon>Bacillota</taxon>
        <taxon>Bacilli</taxon>
        <taxon>Bacillales</taxon>
        <taxon>Anoxybacillaceae</taxon>
        <taxon>Anoxybacillus</taxon>
    </lineage>
</organism>
<keyword evidence="3" id="KW-0472">Membrane</keyword>
<comment type="caution">
    <text evidence="4">The sequence shown here is derived from an EMBL/GenBank/DDBJ whole genome shotgun (WGS) entry which is preliminary data.</text>
</comment>